<proteinExistence type="predicted"/>
<gene>
    <name evidence="1" type="ORF">VNE69_06187</name>
</gene>
<evidence type="ECO:0000313" key="2">
    <source>
        <dbReference type="Proteomes" id="UP001334084"/>
    </source>
</evidence>
<reference evidence="1" key="1">
    <citation type="journal article" date="2024" name="BMC Genomics">
        <title>Functional annotation of a divergent genome using sequence and structure-based similarity.</title>
        <authorList>
            <person name="Svedberg D."/>
            <person name="Winiger R.R."/>
            <person name="Berg A."/>
            <person name="Sharma H."/>
            <person name="Tellgren-Roth C."/>
            <person name="Debrunner-Vossbrinck B.A."/>
            <person name="Vossbrinck C.R."/>
            <person name="Barandun J."/>
        </authorList>
    </citation>
    <scope>NUCLEOTIDE SEQUENCE</scope>
    <source>
        <strain evidence="1">Illinois isolate</strain>
    </source>
</reference>
<keyword evidence="2" id="KW-1185">Reference proteome</keyword>
<dbReference type="GeneID" id="90541684"/>
<name>A0AAX4JD04_9MICR</name>
<dbReference type="Proteomes" id="UP001334084">
    <property type="component" value="Chromosome 6"/>
</dbReference>
<evidence type="ECO:0000313" key="1">
    <source>
        <dbReference type="EMBL" id="WUR03873.1"/>
    </source>
</evidence>
<accession>A0AAX4JD04</accession>
<protein>
    <submittedName>
        <fullName evidence="1">Uncharacterized protein</fullName>
    </submittedName>
</protein>
<dbReference type="KEGG" id="vnx:VNE69_06187"/>
<organism evidence="1 2">
    <name type="scientific">Vairimorpha necatrix</name>
    <dbReference type="NCBI Taxonomy" id="6039"/>
    <lineage>
        <taxon>Eukaryota</taxon>
        <taxon>Fungi</taxon>
        <taxon>Fungi incertae sedis</taxon>
        <taxon>Microsporidia</taxon>
        <taxon>Nosematidae</taxon>
        <taxon>Vairimorpha</taxon>
    </lineage>
</organism>
<dbReference type="RefSeq" id="XP_065330018.1">
    <property type="nucleotide sequence ID" value="XM_065473947.1"/>
</dbReference>
<dbReference type="AlphaFoldDB" id="A0AAX4JD04"/>
<dbReference type="EMBL" id="CP142731">
    <property type="protein sequence ID" value="WUR03873.1"/>
    <property type="molecule type" value="Genomic_DNA"/>
</dbReference>
<sequence>MLQYMFFVISTDVDTKYHQIELFPKYIYKSDNKRKRKLDMDCEVLYERINYSEEINNYKHPSIYDYKNDLHLRYINKKEKVIILDVNYLQNILDYKLLKKKLDEHISMWKLEDSRPKRRKYSYKNMEENEQIVFRKTKLSIRRKFEKVYTVYQENINTIKMAAKIIAQDEYTNDIEDQLNFFESFFEFFKFYITGSYFNYKSDGYTMINYYGALPLRMNILMNEFQIVDRFKTFKNFYEYAYPINTNETDKNKIQHSFDEIDKNIQFFNEDLINLCEECLFIINVLENLIYM</sequence>